<feature type="transmembrane region" description="Helical" evidence="8">
    <location>
        <begin position="887"/>
        <end position="906"/>
    </location>
</feature>
<protein>
    <submittedName>
        <fullName evidence="9">Efflux RND transporter permease subunit</fullName>
    </submittedName>
</protein>
<comment type="caution">
    <text evidence="9">The sequence shown here is derived from an EMBL/GenBank/DDBJ whole genome shotgun (WGS) entry which is preliminary data.</text>
</comment>
<feature type="transmembrane region" description="Helical" evidence="8">
    <location>
        <begin position="12"/>
        <end position="32"/>
    </location>
</feature>
<evidence type="ECO:0000256" key="4">
    <source>
        <dbReference type="ARBA" id="ARBA00022475"/>
    </source>
</evidence>
<dbReference type="NCBIfam" id="TIGR00914">
    <property type="entry name" value="2A0601"/>
    <property type="match status" value="1"/>
</dbReference>
<dbReference type="SUPFAM" id="SSF82866">
    <property type="entry name" value="Multidrug efflux transporter AcrB transmembrane domain"/>
    <property type="match status" value="2"/>
</dbReference>
<proteinExistence type="inferred from homology"/>
<dbReference type="Gene3D" id="3.30.70.1430">
    <property type="entry name" value="Multidrug efflux transporter AcrB pore domain"/>
    <property type="match status" value="2"/>
</dbReference>
<dbReference type="Gene3D" id="3.30.70.1440">
    <property type="entry name" value="Multidrug efflux transporter AcrB pore domain"/>
    <property type="match status" value="1"/>
</dbReference>
<dbReference type="PANTHER" id="PTHR32063">
    <property type="match status" value="1"/>
</dbReference>
<accession>A0ABV9K8G6</accession>
<evidence type="ECO:0000256" key="5">
    <source>
        <dbReference type="ARBA" id="ARBA00022692"/>
    </source>
</evidence>
<feature type="transmembrane region" description="Helical" evidence="8">
    <location>
        <begin position="913"/>
        <end position="932"/>
    </location>
</feature>
<evidence type="ECO:0000256" key="3">
    <source>
        <dbReference type="ARBA" id="ARBA00022448"/>
    </source>
</evidence>
<name>A0ABV9K8G6_9PORP</name>
<evidence type="ECO:0000256" key="6">
    <source>
        <dbReference type="ARBA" id="ARBA00022989"/>
    </source>
</evidence>
<dbReference type="Gene3D" id="3.30.2090.10">
    <property type="entry name" value="Multidrug efflux transporter AcrB TolC docking domain, DN and DC subdomains"/>
    <property type="match status" value="2"/>
</dbReference>
<dbReference type="SUPFAM" id="SSF82714">
    <property type="entry name" value="Multidrug efflux transporter AcrB TolC docking domain, DN and DC subdomains"/>
    <property type="match status" value="2"/>
</dbReference>
<organism evidence="9 10">
    <name type="scientific">Falsiporphyromonas endometrii</name>
    <dbReference type="NCBI Taxonomy" id="1387297"/>
    <lineage>
        <taxon>Bacteria</taxon>
        <taxon>Pseudomonadati</taxon>
        <taxon>Bacteroidota</taxon>
        <taxon>Bacteroidia</taxon>
        <taxon>Bacteroidales</taxon>
        <taxon>Porphyromonadaceae</taxon>
        <taxon>Falsiporphyromonas</taxon>
    </lineage>
</organism>
<dbReference type="Proteomes" id="UP001596020">
    <property type="component" value="Unassembled WGS sequence"/>
</dbReference>
<evidence type="ECO:0000256" key="1">
    <source>
        <dbReference type="ARBA" id="ARBA00004651"/>
    </source>
</evidence>
<keyword evidence="10" id="KW-1185">Reference proteome</keyword>
<dbReference type="PRINTS" id="PR00702">
    <property type="entry name" value="ACRIFLAVINRP"/>
</dbReference>
<keyword evidence="4" id="KW-1003">Cell membrane</keyword>
<keyword evidence="5 8" id="KW-0812">Transmembrane</keyword>
<evidence type="ECO:0000256" key="7">
    <source>
        <dbReference type="ARBA" id="ARBA00023136"/>
    </source>
</evidence>
<dbReference type="RefSeq" id="WP_380079237.1">
    <property type="nucleotide sequence ID" value="NZ_JBHSGO010000190.1"/>
</dbReference>
<reference evidence="10" key="1">
    <citation type="journal article" date="2019" name="Int. J. Syst. Evol. Microbiol.">
        <title>The Global Catalogue of Microorganisms (GCM) 10K type strain sequencing project: providing services to taxonomists for standard genome sequencing and annotation.</title>
        <authorList>
            <consortium name="The Broad Institute Genomics Platform"/>
            <consortium name="The Broad Institute Genome Sequencing Center for Infectious Disease"/>
            <person name="Wu L."/>
            <person name="Ma J."/>
        </authorList>
    </citation>
    <scope>NUCLEOTIDE SEQUENCE [LARGE SCALE GENOMIC DNA]</scope>
    <source>
        <strain evidence="10">CGMCC 4.7357</strain>
    </source>
</reference>
<sequence>MINKIISFSIRNKMIVFLMTLGIIVVGIWSMATINLGSVPDITDNQVQVITTSQNLGTEDVEQFLTYPIELAMGNLPGVKEVRSISRSGLSVVTIVFEDKMGTYKPRQLVQEALLEAKEKMPKGIDGPSVGPISTGLGEIYQYTIEVQPGYEKQYDLTKLRTIQDWIVKRQMTMLKGVVEVNSFGGNVKQYEVSLSPDRLRTYGLTVNDVFKALSQNNANTGGGYIEKDRMAYFIRSEGLVRSIEDIKSIVLTHNNGIPVTIDEVADHVGYGNRIRYGAFTKDGKETVGGIIMMLKDANQGEVIKAVKKRMAEIQQTLPKGLTIKPFLERDELISRTTNTVKSNLIEGALIVIFALVLLLGSVRGGLITATTIPLSLLFAFILMKQFNISANLMSLGAIDFGIIVDGAVIIVEATVFALSKRIKETQSRLTVSQMDDITYQASSKMMGSAFFGQVIILLVFAPILFLSGVAGKTFRPMASTFAFAMLGAILLCLTYVPAMVATFMKPGKENSLIYKIESKIEGLSKKIIKAITRWYGTMLDRALKHKKIVLLSIIAIFIPCCFLFANMGGEFIPKLDEGDLAMQAMIRSGGSLSESIETSEKIEILLKQNFPEVKSVSARIGVADIPTDPMPMDIADIFISLEKDHKKWTSAKSRDELIEKMSHLIKSNLVGVNVLFSQPVELRFNELLTGIREDIAIKLYGDDLNLLKDKTTEIANLIGDIEGVKEINPERISGLPQITVTYDRLRMSRYGISIDEMNDYISTAFSGGVAGEVSEGEKRFDLVVRLSPGHRKGIESVKELLISLPDGSQVPLSELAEIRFAPAPMQISRDNTFRRVSIGINIRGRDVASVVEDIRNILNEKLLLPPGYSISYGGSFQNLQEAKSRLAIVIPAALFLIFILLYFALHSFKLATMIYIAIPLSAIGGVLALTFRGMPFSISAGVGFIVLFGISVLNGLVLINCFNNMKNEPLDIRVKKGAKERLRPILLTAVTDIAGFIPMAVSTSAGAEVQRPLATVVIGGMISATILTLIILPILYELSENNSSKSK</sequence>
<dbReference type="Pfam" id="PF00873">
    <property type="entry name" value="ACR_tran"/>
    <property type="match status" value="1"/>
</dbReference>
<dbReference type="EMBL" id="JBHSGO010000190">
    <property type="protein sequence ID" value="MFC4666302.1"/>
    <property type="molecule type" value="Genomic_DNA"/>
</dbReference>
<evidence type="ECO:0000256" key="8">
    <source>
        <dbReference type="SAM" id="Phobius"/>
    </source>
</evidence>
<feature type="transmembrane region" description="Helical" evidence="8">
    <location>
        <begin position="549"/>
        <end position="566"/>
    </location>
</feature>
<evidence type="ECO:0000313" key="9">
    <source>
        <dbReference type="EMBL" id="MFC4666302.1"/>
    </source>
</evidence>
<feature type="transmembrane region" description="Helical" evidence="8">
    <location>
        <begin position="938"/>
        <end position="963"/>
    </location>
</feature>
<dbReference type="Gene3D" id="1.20.1640.10">
    <property type="entry name" value="Multidrug efflux transporter AcrB transmembrane domain"/>
    <property type="match status" value="2"/>
</dbReference>
<comment type="subcellular location">
    <subcellularLocation>
        <location evidence="1">Cell membrane</location>
        <topology evidence="1">Multi-pass membrane protein</topology>
    </subcellularLocation>
</comment>
<dbReference type="SUPFAM" id="SSF82693">
    <property type="entry name" value="Multidrug efflux transporter AcrB pore domain, PN1, PN2, PC1 and PC2 subdomains"/>
    <property type="match status" value="2"/>
</dbReference>
<comment type="similarity">
    <text evidence="2">Belongs to the resistance-nodulation-cell division (RND) (TC 2.A.6) family.</text>
</comment>
<dbReference type="PANTHER" id="PTHR32063:SF24">
    <property type="entry name" value="CATION EFFLUX SYSTEM (ACRB_ACRD_ACRF FAMILY)"/>
    <property type="match status" value="1"/>
</dbReference>
<feature type="transmembrane region" description="Helical" evidence="8">
    <location>
        <begin position="450"/>
        <end position="470"/>
    </location>
</feature>
<feature type="transmembrane region" description="Helical" evidence="8">
    <location>
        <begin position="1014"/>
        <end position="1037"/>
    </location>
</feature>
<dbReference type="Gene3D" id="3.30.70.1320">
    <property type="entry name" value="Multidrug efflux transporter AcrB pore domain like"/>
    <property type="match status" value="1"/>
</dbReference>
<feature type="transmembrane region" description="Helical" evidence="8">
    <location>
        <begin position="343"/>
        <end position="360"/>
    </location>
</feature>
<gene>
    <name evidence="9" type="ORF">ACFO3G_06795</name>
</gene>
<evidence type="ECO:0000256" key="2">
    <source>
        <dbReference type="ARBA" id="ARBA00010942"/>
    </source>
</evidence>
<keyword evidence="3" id="KW-0813">Transport</keyword>
<feature type="transmembrane region" description="Helical" evidence="8">
    <location>
        <begin position="482"/>
        <end position="505"/>
    </location>
</feature>
<dbReference type="InterPro" id="IPR001036">
    <property type="entry name" value="Acrflvin-R"/>
</dbReference>
<dbReference type="InterPro" id="IPR004763">
    <property type="entry name" value="CusA-like"/>
</dbReference>
<feature type="transmembrane region" description="Helical" evidence="8">
    <location>
        <begin position="396"/>
        <end position="419"/>
    </location>
</feature>
<feature type="transmembrane region" description="Helical" evidence="8">
    <location>
        <begin position="983"/>
        <end position="1002"/>
    </location>
</feature>
<dbReference type="InterPro" id="IPR027463">
    <property type="entry name" value="AcrB_DN_DC_subdom"/>
</dbReference>
<evidence type="ECO:0000313" key="10">
    <source>
        <dbReference type="Proteomes" id="UP001596020"/>
    </source>
</evidence>
<keyword evidence="7 8" id="KW-0472">Membrane</keyword>
<keyword evidence="6 8" id="KW-1133">Transmembrane helix</keyword>